<dbReference type="EMBL" id="QKTW01000025">
    <property type="protein sequence ID" value="PZF71361.1"/>
    <property type="molecule type" value="Genomic_DNA"/>
</dbReference>
<dbReference type="AlphaFoldDB" id="A0A2W2A7X8"/>
<proteinExistence type="predicted"/>
<sequence length="123" mass="14232">MRSAIHLIFLLTFIMLTFLGRDRMIQLPISHSLDYRDLIDSDSYVLQIDKSGNFHLYRSSAKQRIIQCDQSLCTFDHAVVLIPKRVAVFIVADRRLSYGFVRKYLAGLRLGNRCKIDLIVNAQ</sequence>
<evidence type="ECO:0000313" key="1">
    <source>
        <dbReference type="EMBL" id="PZF71361.1"/>
    </source>
</evidence>
<keyword evidence="2" id="KW-1185">Reference proteome</keyword>
<dbReference type="Proteomes" id="UP000248745">
    <property type="component" value="Unassembled WGS sequence"/>
</dbReference>
<organism evidence="1 2">
    <name type="scientific">Taibaiella soli</name>
    <dbReference type="NCBI Taxonomy" id="1649169"/>
    <lineage>
        <taxon>Bacteria</taxon>
        <taxon>Pseudomonadati</taxon>
        <taxon>Bacteroidota</taxon>
        <taxon>Chitinophagia</taxon>
        <taxon>Chitinophagales</taxon>
        <taxon>Chitinophagaceae</taxon>
        <taxon>Taibaiella</taxon>
    </lineage>
</organism>
<name>A0A2W2A7X8_9BACT</name>
<reference evidence="1 2" key="1">
    <citation type="submission" date="2018-06" db="EMBL/GenBank/DDBJ databases">
        <title>Mucibacter soli gen. nov., sp. nov., a new member of the family Chitinophagaceae producing mucin.</title>
        <authorList>
            <person name="Kim M.-K."/>
            <person name="Park S."/>
            <person name="Kim T.-S."/>
            <person name="Joung Y."/>
            <person name="Han J.-H."/>
            <person name="Kim S.B."/>
        </authorList>
    </citation>
    <scope>NUCLEOTIDE SEQUENCE [LARGE SCALE GENOMIC DNA]</scope>
    <source>
        <strain evidence="1 2">R1-15</strain>
    </source>
</reference>
<comment type="caution">
    <text evidence="1">The sequence shown here is derived from an EMBL/GenBank/DDBJ whole genome shotgun (WGS) entry which is preliminary data.</text>
</comment>
<accession>A0A2W2A7X8</accession>
<gene>
    <name evidence="1" type="ORF">DN068_18890</name>
</gene>
<evidence type="ECO:0000313" key="2">
    <source>
        <dbReference type="Proteomes" id="UP000248745"/>
    </source>
</evidence>
<protein>
    <submittedName>
        <fullName evidence="1">Uncharacterized protein</fullName>
    </submittedName>
</protein>